<dbReference type="SUPFAM" id="SSF53474">
    <property type="entry name" value="alpha/beta-Hydrolases"/>
    <property type="match status" value="1"/>
</dbReference>
<gene>
    <name evidence="1" type="ORF">Cni_G09135</name>
</gene>
<evidence type="ECO:0000313" key="2">
    <source>
        <dbReference type="Proteomes" id="UP001327560"/>
    </source>
</evidence>
<reference evidence="1 2" key="1">
    <citation type="submission" date="2023-10" db="EMBL/GenBank/DDBJ databases">
        <title>Chromosome-scale genome assembly provides insights into flower coloration mechanisms of Canna indica.</title>
        <authorList>
            <person name="Li C."/>
        </authorList>
    </citation>
    <scope>NUCLEOTIDE SEQUENCE [LARGE SCALE GENOMIC DNA]</scope>
    <source>
        <tissue evidence="1">Flower</tissue>
    </source>
</reference>
<sequence>MEASVRLLGSAAAFHRQLRLITAPSLSLSLPNANPRFPRSSIALQPRSRFATADFFRSPPAHSSLPLAPLLSLSNLFASVSSPDRVLASDSDPQGGFFHWDRHQAVLERGDPQFCNDKGPIWTVVLLGWLGAEPKHMNKYAALYSSNGIRPVRFVISVKELLGLDMGKRVQEKIARFTQELVSWCSETEEGRERCLLFHTFSNTGWLTYGKILDNLQTRPDIIQKIKGCVVDSGAAPEISPQVWAAGFCAALFKKRSSLVYSSVEDIELAKVDVKMNNLGSKDNSSTFTEILVLSLLEKLFAIVLELPDVNKRLRKIISILSDKQPPCPQLYLYSSADKVIPVNSVEKFIKEQKASGRIVHAHDFGSSPHVDHLRSFPQVYSTKISEFLKECCSRVAVI</sequence>
<accession>A0AAQ3K549</accession>
<dbReference type="PANTHER" id="PTHR12265">
    <property type="entry name" value="TRANSMEMBRANE PROTEIN 53"/>
    <property type="match status" value="1"/>
</dbReference>
<dbReference type="AlphaFoldDB" id="A0AAQ3K549"/>
<dbReference type="Proteomes" id="UP001327560">
    <property type="component" value="Chromosome 3"/>
</dbReference>
<dbReference type="Pfam" id="PF05705">
    <property type="entry name" value="DUF829"/>
    <property type="match status" value="1"/>
</dbReference>
<evidence type="ECO:0000313" key="1">
    <source>
        <dbReference type="EMBL" id="WOL00422.1"/>
    </source>
</evidence>
<protein>
    <recommendedName>
        <fullName evidence="3">Transmembrane protein 53</fullName>
    </recommendedName>
</protein>
<name>A0AAQ3K549_9LILI</name>
<organism evidence="1 2">
    <name type="scientific">Canna indica</name>
    <name type="common">Indian-shot</name>
    <dbReference type="NCBI Taxonomy" id="4628"/>
    <lineage>
        <taxon>Eukaryota</taxon>
        <taxon>Viridiplantae</taxon>
        <taxon>Streptophyta</taxon>
        <taxon>Embryophyta</taxon>
        <taxon>Tracheophyta</taxon>
        <taxon>Spermatophyta</taxon>
        <taxon>Magnoliopsida</taxon>
        <taxon>Liliopsida</taxon>
        <taxon>Zingiberales</taxon>
        <taxon>Cannaceae</taxon>
        <taxon>Canna</taxon>
    </lineage>
</organism>
<dbReference type="InterPro" id="IPR029058">
    <property type="entry name" value="AB_hydrolase_fold"/>
</dbReference>
<dbReference type="InterPro" id="IPR008547">
    <property type="entry name" value="DUF829_TMEM53"/>
</dbReference>
<dbReference type="EMBL" id="CP136892">
    <property type="protein sequence ID" value="WOL00422.1"/>
    <property type="molecule type" value="Genomic_DNA"/>
</dbReference>
<proteinExistence type="predicted"/>
<keyword evidence="2" id="KW-1185">Reference proteome</keyword>
<evidence type="ECO:0008006" key="3">
    <source>
        <dbReference type="Google" id="ProtNLM"/>
    </source>
</evidence>
<dbReference type="PANTHER" id="PTHR12265:SF11">
    <property type="entry name" value="ALPHA_BETA-HYDROLASES SUPERFAMILY PROTEIN"/>
    <property type="match status" value="1"/>
</dbReference>